<dbReference type="AlphaFoldDB" id="A0A0R2B9A1"/>
<dbReference type="GO" id="GO:0006241">
    <property type="term" value="P:CTP biosynthetic process"/>
    <property type="evidence" value="ECO:0007669"/>
    <property type="project" value="InterPro"/>
</dbReference>
<evidence type="ECO:0000256" key="2">
    <source>
        <dbReference type="ARBA" id="ARBA00008142"/>
    </source>
</evidence>
<dbReference type="InterPro" id="IPR001564">
    <property type="entry name" value="Nucleoside_diP_kinase"/>
</dbReference>
<dbReference type="PRINTS" id="PR01243">
    <property type="entry name" value="NUCDPKINASE"/>
</dbReference>
<evidence type="ECO:0000256" key="13">
    <source>
        <dbReference type="RuleBase" id="RU004011"/>
    </source>
</evidence>
<dbReference type="EC" id="2.7.4.6" evidence="3"/>
<keyword evidence="7" id="KW-0547">Nucleotide-binding</keyword>
<evidence type="ECO:0000256" key="12">
    <source>
        <dbReference type="PROSITE-ProRule" id="PRU00706"/>
    </source>
</evidence>
<keyword evidence="9" id="KW-0067">ATP-binding</keyword>
<dbReference type="STRING" id="1423727.FC34_GL001147"/>
<dbReference type="PANTHER" id="PTHR11349">
    <property type="entry name" value="NUCLEOSIDE DIPHOSPHATE KINASE"/>
    <property type="match status" value="1"/>
</dbReference>
<dbReference type="InterPro" id="IPR034907">
    <property type="entry name" value="NDK-like_dom"/>
</dbReference>
<evidence type="ECO:0000256" key="10">
    <source>
        <dbReference type="ARBA" id="ARBA00022842"/>
    </source>
</evidence>
<protein>
    <recommendedName>
        <fullName evidence="4">Nucleoside diphosphate kinase</fullName>
        <ecNumber evidence="3">2.7.4.6</ecNumber>
    </recommendedName>
</protein>
<keyword evidence="10" id="KW-0460">Magnesium</keyword>
<evidence type="ECO:0000256" key="9">
    <source>
        <dbReference type="ARBA" id="ARBA00022840"/>
    </source>
</evidence>
<evidence type="ECO:0000313" key="16">
    <source>
        <dbReference type="Proteomes" id="UP000051672"/>
    </source>
</evidence>
<evidence type="ECO:0000256" key="1">
    <source>
        <dbReference type="ARBA" id="ARBA00001946"/>
    </source>
</evidence>
<proteinExistence type="inferred from homology"/>
<dbReference type="SUPFAM" id="SSF54919">
    <property type="entry name" value="Nucleoside diphosphate kinase, NDK"/>
    <property type="match status" value="1"/>
</dbReference>
<evidence type="ECO:0000259" key="14">
    <source>
        <dbReference type="SMART" id="SM00562"/>
    </source>
</evidence>
<feature type="domain" description="Nucleoside diphosphate kinase-like" evidence="14">
    <location>
        <begin position="3"/>
        <end position="140"/>
    </location>
</feature>
<evidence type="ECO:0000256" key="8">
    <source>
        <dbReference type="ARBA" id="ARBA00022777"/>
    </source>
</evidence>
<dbReference type="SMART" id="SM00562">
    <property type="entry name" value="NDK"/>
    <property type="match status" value="1"/>
</dbReference>
<evidence type="ECO:0000256" key="11">
    <source>
        <dbReference type="ARBA" id="ARBA00023080"/>
    </source>
</evidence>
<name>A0A0R2B9A1_9LACO</name>
<dbReference type="Proteomes" id="UP000051672">
    <property type="component" value="Unassembled WGS sequence"/>
</dbReference>
<evidence type="ECO:0000313" key="15">
    <source>
        <dbReference type="EMBL" id="KRM72163.1"/>
    </source>
</evidence>
<dbReference type="GO" id="GO:0005524">
    <property type="term" value="F:ATP binding"/>
    <property type="evidence" value="ECO:0007669"/>
    <property type="project" value="UniProtKB-KW"/>
</dbReference>
<dbReference type="FunFam" id="3.30.70.141:FF:000003">
    <property type="entry name" value="Nucleoside diphosphate kinase"/>
    <property type="match status" value="1"/>
</dbReference>
<comment type="caution">
    <text evidence="15">The sequence shown here is derived from an EMBL/GenBank/DDBJ whole genome shotgun (WGS) entry which is preliminary data.</text>
</comment>
<keyword evidence="8 15" id="KW-0418">Kinase</keyword>
<dbReference type="OrthoDB" id="9801161at2"/>
<keyword evidence="11" id="KW-0546">Nucleotide metabolism</keyword>
<dbReference type="RefSeq" id="WP_057894429.1">
    <property type="nucleotide sequence ID" value="NZ_AYZQ01000002.1"/>
</dbReference>
<dbReference type="Gene3D" id="3.30.70.141">
    <property type="entry name" value="Nucleoside diphosphate kinase-like domain"/>
    <property type="match status" value="1"/>
</dbReference>
<evidence type="ECO:0000256" key="4">
    <source>
        <dbReference type="ARBA" id="ARBA00017632"/>
    </source>
</evidence>
<evidence type="ECO:0000256" key="5">
    <source>
        <dbReference type="ARBA" id="ARBA00022679"/>
    </source>
</evidence>
<comment type="caution">
    <text evidence="12">Lacks conserved residue(s) required for the propagation of feature annotation.</text>
</comment>
<dbReference type="Pfam" id="PF00334">
    <property type="entry name" value="NDK"/>
    <property type="match status" value="1"/>
</dbReference>
<evidence type="ECO:0000256" key="6">
    <source>
        <dbReference type="ARBA" id="ARBA00022723"/>
    </source>
</evidence>
<dbReference type="NCBIfam" id="NF001908">
    <property type="entry name" value="PRK00668.1"/>
    <property type="match status" value="1"/>
</dbReference>
<dbReference type="GO" id="GO:0046872">
    <property type="term" value="F:metal ion binding"/>
    <property type="evidence" value="ECO:0007669"/>
    <property type="project" value="UniProtKB-KW"/>
</dbReference>
<evidence type="ECO:0000256" key="3">
    <source>
        <dbReference type="ARBA" id="ARBA00012966"/>
    </source>
</evidence>
<sequence length="140" mass="15696">MSEERTLVLVKPDGVLHGHVGDVITRFEHRSYKLVALKMVQATSDQLRQHYAQLVDKPYFPRIEKFMTSGIMVAMIVEGTNVIEGVRKISGATVPTEAAAGTIRGDYGREWQDGVIRNVVHSSDSVDSAEREIKIWFPEV</sequence>
<accession>A0A0R2B9A1</accession>
<reference evidence="15 16" key="1">
    <citation type="journal article" date="2015" name="Genome Announc.">
        <title>Expanding the biotechnology potential of lactobacilli through comparative genomics of 213 strains and associated genera.</title>
        <authorList>
            <person name="Sun Z."/>
            <person name="Harris H.M."/>
            <person name="McCann A."/>
            <person name="Guo C."/>
            <person name="Argimon S."/>
            <person name="Zhang W."/>
            <person name="Yang X."/>
            <person name="Jeffery I.B."/>
            <person name="Cooney J.C."/>
            <person name="Kagawa T.F."/>
            <person name="Liu W."/>
            <person name="Song Y."/>
            <person name="Salvetti E."/>
            <person name="Wrobel A."/>
            <person name="Rasinkangas P."/>
            <person name="Parkhill J."/>
            <person name="Rea M.C."/>
            <person name="O'Sullivan O."/>
            <person name="Ritari J."/>
            <person name="Douillard F.P."/>
            <person name="Paul Ross R."/>
            <person name="Yang R."/>
            <person name="Briner A.E."/>
            <person name="Felis G.E."/>
            <person name="de Vos W.M."/>
            <person name="Barrangou R."/>
            <person name="Klaenhammer T.R."/>
            <person name="Caufield P.W."/>
            <person name="Cui Y."/>
            <person name="Zhang H."/>
            <person name="O'Toole P.W."/>
        </authorList>
    </citation>
    <scope>NUCLEOTIDE SEQUENCE [LARGE SCALE GENOMIC DNA]</scope>
    <source>
        <strain evidence="15 16">DSM 23927</strain>
    </source>
</reference>
<comment type="cofactor">
    <cofactor evidence="1">
        <name>Mg(2+)</name>
        <dbReference type="ChEBI" id="CHEBI:18420"/>
    </cofactor>
</comment>
<keyword evidence="16" id="KW-1185">Reference proteome</keyword>
<dbReference type="EMBL" id="AYZQ01000002">
    <property type="protein sequence ID" value="KRM72163.1"/>
    <property type="molecule type" value="Genomic_DNA"/>
</dbReference>
<keyword evidence="6" id="KW-0479">Metal-binding</keyword>
<dbReference type="GO" id="GO:0006228">
    <property type="term" value="P:UTP biosynthetic process"/>
    <property type="evidence" value="ECO:0007669"/>
    <property type="project" value="InterPro"/>
</dbReference>
<organism evidence="15 16">
    <name type="scientific">Lacticaseibacillus brantae DSM 23927</name>
    <dbReference type="NCBI Taxonomy" id="1423727"/>
    <lineage>
        <taxon>Bacteria</taxon>
        <taxon>Bacillati</taxon>
        <taxon>Bacillota</taxon>
        <taxon>Bacilli</taxon>
        <taxon>Lactobacillales</taxon>
        <taxon>Lactobacillaceae</taxon>
        <taxon>Lacticaseibacillus</taxon>
    </lineage>
</organism>
<dbReference type="GO" id="GO:0006183">
    <property type="term" value="P:GTP biosynthetic process"/>
    <property type="evidence" value="ECO:0007669"/>
    <property type="project" value="InterPro"/>
</dbReference>
<dbReference type="PROSITE" id="PS51374">
    <property type="entry name" value="NDPK_LIKE"/>
    <property type="match status" value="1"/>
</dbReference>
<dbReference type="PATRIC" id="fig|1423727.3.peg.1164"/>
<dbReference type="CDD" id="cd04413">
    <property type="entry name" value="NDPk_I"/>
    <property type="match status" value="1"/>
</dbReference>
<evidence type="ECO:0000256" key="7">
    <source>
        <dbReference type="ARBA" id="ARBA00022741"/>
    </source>
</evidence>
<keyword evidence="5" id="KW-0808">Transferase</keyword>
<dbReference type="InterPro" id="IPR036850">
    <property type="entry name" value="NDK-like_dom_sf"/>
</dbReference>
<gene>
    <name evidence="15" type="ORF">FC34_GL001147</name>
</gene>
<dbReference type="GO" id="GO:0004550">
    <property type="term" value="F:nucleoside diphosphate kinase activity"/>
    <property type="evidence" value="ECO:0007669"/>
    <property type="project" value="UniProtKB-EC"/>
</dbReference>
<comment type="similarity">
    <text evidence="2 12 13">Belongs to the NDK family.</text>
</comment>